<evidence type="ECO:0000256" key="2">
    <source>
        <dbReference type="ARBA" id="ARBA00004141"/>
    </source>
</evidence>
<evidence type="ECO:0000256" key="7">
    <source>
        <dbReference type="ARBA" id="ARBA00022801"/>
    </source>
</evidence>
<keyword evidence="8" id="KW-0862">Zinc</keyword>
<comment type="caution">
    <text evidence="14">The sequence shown here is derived from an EMBL/GenBank/DDBJ whole genome shotgun (WGS) entry which is preliminary data.</text>
</comment>
<evidence type="ECO:0000313" key="14">
    <source>
        <dbReference type="EMBL" id="OGZ61818.1"/>
    </source>
</evidence>
<evidence type="ECO:0000256" key="5">
    <source>
        <dbReference type="ARBA" id="ARBA00022692"/>
    </source>
</evidence>
<evidence type="ECO:0000256" key="4">
    <source>
        <dbReference type="ARBA" id="ARBA00022670"/>
    </source>
</evidence>
<reference evidence="14 15" key="1">
    <citation type="journal article" date="2016" name="Nat. Commun.">
        <title>Thousands of microbial genomes shed light on interconnected biogeochemical processes in an aquifer system.</title>
        <authorList>
            <person name="Anantharaman K."/>
            <person name="Brown C.T."/>
            <person name="Hug L.A."/>
            <person name="Sharon I."/>
            <person name="Castelle C.J."/>
            <person name="Probst A.J."/>
            <person name="Thomas B.C."/>
            <person name="Singh A."/>
            <person name="Wilkins M.J."/>
            <person name="Karaoz U."/>
            <person name="Brodie E.L."/>
            <person name="Williams K.H."/>
            <person name="Hubbard S.S."/>
            <person name="Banfield J.F."/>
        </authorList>
    </citation>
    <scope>NUCLEOTIDE SEQUENCE [LARGE SCALE GENOMIC DNA]</scope>
</reference>
<dbReference type="EMBL" id="MHOJ01000035">
    <property type="protein sequence ID" value="OGZ61818.1"/>
    <property type="molecule type" value="Genomic_DNA"/>
</dbReference>
<keyword evidence="11 12" id="KW-0472">Membrane</keyword>
<dbReference type="Proteomes" id="UP000178509">
    <property type="component" value="Unassembled WGS sequence"/>
</dbReference>
<keyword evidence="6" id="KW-0479">Metal-binding</keyword>
<feature type="transmembrane region" description="Helical" evidence="12">
    <location>
        <begin position="89"/>
        <end position="114"/>
    </location>
</feature>
<dbReference type="Pfam" id="PF02163">
    <property type="entry name" value="Peptidase_M50"/>
    <property type="match status" value="1"/>
</dbReference>
<dbReference type="GO" id="GO:0016020">
    <property type="term" value="C:membrane"/>
    <property type="evidence" value="ECO:0007669"/>
    <property type="project" value="UniProtKB-SubCell"/>
</dbReference>
<evidence type="ECO:0000256" key="9">
    <source>
        <dbReference type="ARBA" id="ARBA00022989"/>
    </source>
</evidence>
<keyword evidence="7" id="KW-0378">Hydrolase</keyword>
<protein>
    <recommendedName>
        <fullName evidence="13">Peptidase M50 domain-containing protein</fullName>
    </recommendedName>
</protein>
<evidence type="ECO:0000256" key="3">
    <source>
        <dbReference type="ARBA" id="ARBA00007931"/>
    </source>
</evidence>
<evidence type="ECO:0000259" key="13">
    <source>
        <dbReference type="Pfam" id="PF02163"/>
    </source>
</evidence>
<keyword evidence="10" id="KW-0482">Metalloprotease</keyword>
<organism evidence="14 15">
    <name type="scientific">Candidatus Spechtbacteria bacterium RIFCSPLOWO2_02_FULL_38_8</name>
    <dbReference type="NCBI Taxonomy" id="1802164"/>
    <lineage>
        <taxon>Bacteria</taxon>
        <taxon>Candidatus Spechtiibacteriota</taxon>
    </lineage>
</organism>
<feature type="transmembrane region" description="Helical" evidence="12">
    <location>
        <begin position="120"/>
        <end position="143"/>
    </location>
</feature>
<feature type="domain" description="Peptidase M50" evidence="13">
    <location>
        <begin position="8"/>
        <end position="272"/>
    </location>
</feature>
<keyword evidence="5 12" id="KW-0812">Transmembrane</keyword>
<evidence type="ECO:0000256" key="10">
    <source>
        <dbReference type="ARBA" id="ARBA00023049"/>
    </source>
</evidence>
<evidence type="ECO:0000256" key="6">
    <source>
        <dbReference type="ARBA" id="ARBA00022723"/>
    </source>
</evidence>
<sequence length="282" mass="30832">MLGFAIVLFIIVLNLIAHEMAHAVAMSHYGIEIDKAGIGIPIPGLTFKWKPKFLRFPLTISPLVLFAYVKTTEAGNEKLKKLPYKDRAVIYSSGALTNMVIALLLLPAFLIFVMRLDFTFNSVILFTIIASVVSAIFFIAGLFNRRIRYFICSCAAPVIGVAMFGLLLYLILPPFVQNFHYAITHAGASEGGSTSVAGPAQILKIATNLKHTTSAFILGFLVSSGLALTNLLPIYPLDGGQTSLAFLERYDKKLISALKAIQIILFLVLMFLVIGSEILAFK</sequence>
<dbReference type="GO" id="GO:0008237">
    <property type="term" value="F:metallopeptidase activity"/>
    <property type="evidence" value="ECO:0007669"/>
    <property type="project" value="UniProtKB-KW"/>
</dbReference>
<dbReference type="GO" id="GO:0006508">
    <property type="term" value="P:proteolysis"/>
    <property type="evidence" value="ECO:0007669"/>
    <property type="project" value="UniProtKB-KW"/>
</dbReference>
<dbReference type="CDD" id="cd05709">
    <property type="entry name" value="S2P-M50"/>
    <property type="match status" value="1"/>
</dbReference>
<keyword evidence="4" id="KW-0645">Protease</keyword>
<dbReference type="PANTHER" id="PTHR39188">
    <property type="entry name" value="MEMBRANE-ASSOCIATED ZINC METALLOPROTEASE M50B"/>
    <property type="match status" value="1"/>
</dbReference>
<comment type="similarity">
    <text evidence="3">Belongs to the peptidase M50B family.</text>
</comment>
<evidence type="ECO:0000256" key="12">
    <source>
        <dbReference type="SAM" id="Phobius"/>
    </source>
</evidence>
<dbReference type="GO" id="GO:0046872">
    <property type="term" value="F:metal ion binding"/>
    <property type="evidence" value="ECO:0007669"/>
    <property type="project" value="UniProtKB-KW"/>
</dbReference>
<dbReference type="PANTHER" id="PTHR39188:SF3">
    <property type="entry name" value="STAGE IV SPORULATION PROTEIN FB"/>
    <property type="match status" value="1"/>
</dbReference>
<feature type="transmembrane region" description="Helical" evidence="12">
    <location>
        <begin position="150"/>
        <end position="172"/>
    </location>
</feature>
<comment type="cofactor">
    <cofactor evidence="1">
        <name>Zn(2+)</name>
        <dbReference type="ChEBI" id="CHEBI:29105"/>
    </cofactor>
</comment>
<evidence type="ECO:0000256" key="11">
    <source>
        <dbReference type="ARBA" id="ARBA00023136"/>
    </source>
</evidence>
<comment type="subcellular location">
    <subcellularLocation>
        <location evidence="2">Membrane</location>
        <topology evidence="2">Multi-pass membrane protein</topology>
    </subcellularLocation>
</comment>
<feature type="transmembrane region" description="Helical" evidence="12">
    <location>
        <begin position="258"/>
        <end position="281"/>
    </location>
</feature>
<gene>
    <name evidence="14" type="ORF">A3H51_00240</name>
</gene>
<keyword evidence="9 12" id="KW-1133">Transmembrane helix</keyword>
<dbReference type="AlphaFoldDB" id="A0A1G2HIW6"/>
<evidence type="ECO:0000256" key="8">
    <source>
        <dbReference type="ARBA" id="ARBA00022833"/>
    </source>
</evidence>
<accession>A0A1G2HIW6</accession>
<dbReference type="STRING" id="1802164.A3H51_00240"/>
<name>A0A1G2HIW6_9BACT</name>
<feature type="transmembrane region" description="Helical" evidence="12">
    <location>
        <begin position="215"/>
        <end position="237"/>
    </location>
</feature>
<evidence type="ECO:0000256" key="1">
    <source>
        <dbReference type="ARBA" id="ARBA00001947"/>
    </source>
</evidence>
<feature type="transmembrane region" description="Helical" evidence="12">
    <location>
        <begin position="53"/>
        <end position="69"/>
    </location>
</feature>
<dbReference type="InterPro" id="IPR008915">
    <property type="entry name" value="Peptidase_M50"/>
</dbReference>
<proteinExistence type="inferred from homology"/>
<evidence type="ECO:0000313" key="15">
    <source>
        <dbReference type="Proteomes" id="UP000178509"/>
    </source>
</evidence>